<protein>
    <recommendedName>
        <fullName evidence="9">DUF803-domain-containing protein</fullName>
    </recommendedName>
</protein>
<feature type="compositionally biased region" description="Polar residues" evidence="5">
    <location>
        <begin position="499"/>
        <end position="518"/>
    </location>
</feature>
<feature type="compositionally biased region" description="Basic and acidic residues" evidence="5">
    <location>
        <begin position="124"/>
        <end position="139"/>
    </location>
</feature>
<feature type="compositionally biased region" description="Polar residues" evidence="5">
    <location>
        <begin position="448"/>
        <end position="460"/>
    </location>
</feature>
<evidence type="ECO:0000256" key="5">
    <source>
        <dbReference type="SAM" id="MobiDB-lite"/>
    </source>
</evidence>
<dbReference type="AlphaFoldDB" id="A0A8H3G1K6"/>
<feature type="compositionally biased region" description="Basic residues" evidence="5">
    <location>
        <begin position="604"/>
        <end position="618"/>
    </location>
</feature>
<dbReference type="InterPro" id="IPR008521">
    <property type="entry name" value="Mg_trans_NIPA"/>
</dbReference>
<dbReference type="Pfam" id="PF05653">
    <property type="entry name" value="Mg_trans_NIPA"/>
    <property type="match status" value="1"/>
</dbReference>
<keyword evidence="4 6" id="KW-0472">Membrane</keyword>
<keyword evidence="2 6" id="KW-0812">Transmembrane</keyword>
<feature type="region of interest" description="Disordered" evidence="5">
    <location>
        <begin position="55"/>
        <end position="139"/>
    </location>
</feature>
<dbReference type="GO" id="GO:0015095">
    <property type="term" value="F:magnesium ion transmembrane transporter activity"/>
    <property type="evidence" value="ECO:0007669"/>
    <property type="project" value="InterPro"/>
</dbReference>
<evidence type="ECO:0000256" key="4">
    <source>
        <dbReference type="ARBA" id="ARBA00023136"/>
    </source>
</evidence>
<keyword evidence="3 6" id="KW-1133">Transmembrane helix</keyword>
<name>A0A8H3G1K6_9LECA</name>
<dbReference type="EMBL" id="CAJPDS010000090">
    <property type="protein sequence ID" value="CAF9936326.1"/>
    <property type="molecule type" value="Genomic_DNA"/>
</dbReference>
<feature type="transmembrane region" description="Helical" evidence="6">
    <location>
        <begin position="271"/>
        <end position="291"/>
    </location>
</feature>
<comment type="subcellular location">
    <subcellularLocation>
        <location evidence="1">Membrane</location>
        <topology evidence="1">Multi-pass membrane protein</topology>
    </subcellularLocation>
</comment>
<dbReference type="SUPFAM" id="SSF103481">
    <property type="entry name" value="Multidrug resistance efflux transporter EmrE"/>
    <property type="match status" value="1"/>
</dbReference>
<feature type="transmembrane region" description="Helical" evidence="6">
    <location>
        <begin position="203"/>
        <end position="221"/>
    </location>
</feature>
<feature type="compositionally biased region" description="Polar residues" evidence="5">
    <location>
        <begin position="537"/>
        <end position="549"/>
    </location>
</feature>
<reference evidence="7" key="1">
    <citation type="submission" date="2021-03" db="EMBL/GenBank/DDBJ databases">
        <authorList>
            <person name="Tagirdzhanova G."/>
        </authorList>
    </citation>
    <scope>NUCLEOTIDE SEQUENCE</scope>
</reference>
<comment type="caution">
    <text evidence="7">The sequence shown here is derived from an EMBL/GenBank/DDBJ whole genome shotgun (WGS) entry which is preliminary data.</text>
</comment>
<feature type="transmembrane region" description="Helical" evidence="6">
    <location>
        <begin position="148"/>
        <end position="168"/>
    </location>
</feature>
<organism evidence="7 8">
    <name type="scientific">Heterodermia speciosa</name>
    <dbReference type="NCBI Taxonomy" id="116794"/>
    <lineage>
        <taxon>Eukaryota</taxon>
        <taxon>Fungi</taxon>
        <taxon>Dikarya</taxon>
        <taxon>Ascomycota</taxon>
        <taxon>Pezizomycotina</taxon>
        <taxon>Lecanoromycetes</taxon>
        <taxon>OSLEUM clade</taxon>
        <taxon>Lecanoromycetidae</taxon>
        <taxon>Caliciales</taxon>
        <taxon>Physciaceae</taxon>
        <taxon>Heterodermia</taxon>
    </lineage>
</organism>
<proteinExistence type="predicted"/>
<evidence type="ECO:0000256" key="3">
    <source>
        <dbReference type="ARBA" id="ARBA00022989"/>
    </source>
</evidence>
<keyword evidence="8" id="KW-1185">Reference proteome</keyword>
<evidence type="ECO:0000313" key="7">
    <source>
        <dbReference type="EMBL" id="CAF9936326.1"/>
    </source>
</evidence>
<feature type="transmembrane region" description="Helical" evidence="6">
    <location>
        <begin position="21"/>
        <end position="41"/>
    </location>
</feature>
<dbReference type="InterPro" id="IPR037185">
    <property type="entry name" value="EmrE-like"/>
</dbReference>
<feature type="transmembrane region" description="Helical" evidence="6">
    <location>
        <begin position="351"/>
        <end position="370"/>
    </location>
</feature>
<evidence type="ECO:0000256" key="2">
    <source>
        <dbReference type="ARBA" id="ARBA00022692"/>
    </source>
</evidence>
<dbReference type="Proteomes" id="UP000664521">
    <property type="component" value="Unassembled WGS sequence"/>
</dbReference>
<accession>A0A8H3G1K6</accession>
<feature type="region of interest" description="Disordered" evidence="5">
    <location>
        <begin position="597"/>
        <end position="686"/>
    </location>
</feature>
<feature type="transmembrane region" description="Helical" evidence="6">
    <location>
        <begin position="311"/>
        <end position="339"/>
    </location>
</feature>
<dbReference type="PANTHER" id="PTHR12570:SF65">
    <property type="entry name" value="MAGNESIUM TRANSPORTER NIPA9-RELATED"/>
    <property type="match status" value="1"/>
</dbReference>
<evidence type="ECO:0000256" key="6">
    <source>
        <dbReference type="SAM" id="Phobius"/>
    </source>
</evidence>
<feature type="region of interest" description="Disordered" evidence="5">
    <location>
        <begin position="405"/>
        <end position="567"/>
    </location>
</feature>
<sequence>MTDFNIVIAISGDTAAKIREWSSVIGIVTAIIGNILISFALNIQRYAHIRLGQEQRAGGQEENGGPQKYKQKSYGTQQQSKIAEDRASANLNSTIEGPALVEEEGGNNRRNDFMPATSIRPRSSHSDLEQSEKQPHEEQRKSYLRSPYWWAGIILMIVGEAGNFLAYGFAPASIVAPLGVVALVSNCIIAPCLLKERFRQRDFWGVMVAAAGAVVVVLSAKTSETKIGPEEIWGAITRWEFELYLGITAFLIIALMWASGKYGERTILIDLGLVGLYGTLLLPDTVTVLIIDIGGYTALSTKGIASLLSYTLWHALTFPVTYLLVFILAVSALLQIRYVNRALQRFSSTQVIPTQFVLFTISVIIGSAVLYRDFESATAERVGKFVGGCILTFSGVYLITSARGQTDNDRDDVDLDNEENGIGLIDEERYQDEAEERTTTKDRMLRYESTSSTRLSNPPHSRSPHRTSRQRSDGPSSLPRTPHRTPSTVSDLPLREHSTPASPSTLLENPWQSPQDQSARPRALETTISAPLLPTEAQITDPLTPNTTRRQPDTPRKIDRPSTLTRASVARMLPGPFISPLSSPLSAIVADSLRRGVDLSSPTGRRRPGLSALRKSRSQRSSGGDEESSPLRPGMGATTTTTMEHPSPKGRSFSVSLGEFFRLKKGERETSETDVEARGGSEEERS</sequence>
<evidence type="ECO:0000256" key="1">
    <source>
        <dbReference type="ARBA" id="ARBA00004141"/>
    </source>
</evidence>
<gene>
    <name evidence="7" type="ORF">HETSPECPRED_010304</name>
</gene>
<feature type="compositionally biased region" description="Basic and acidic residues" evidence="5">
    <location>
        <begin position="550"/>
        <end position="560"/>
    </location>
</feature>
<dbReference type="GO" id="GO:0016020">
    <property type="term" value="C:membrane"/>
    <property type="evidence" value="ECO:0007669"/>
    <property type="project" value="UniProtKB-SubCell"/>
</dbReference>
<feature type="transmembrane region" description="Helical" evidence="6">
    <location>
        <begin position="241"/>
        <end position="259"/>
    </location>
</feature>
<feature type="compositionally biased region" description="Basic and acidic residues" evidence="5">
    <location>
        <begin position="426"/>
        <end position="446"/>
    </location>
</feature>
<dbReference type="PANTHER" id="PTHR12570">
    <property type="match status" value="1"/>
</dbReference>
<evidence type="ECO:0008006" key="9">
    <source>
        <dbReference type="Google" id="ProtNLM"/>
    </source>
</evidence>
<feature type="compositionally biased region" description="Basic and acidic residues" evidence="5">
    <location>
        <begin position="661"/>
        <end position="686"/>
    </location>
</feature>
<dbReference type="OrthoDB" id="165382at2759"/>
<evidence type="ECO:0000313" key="8">
    <source>
        <dbReference type="Proteomes" id="UP000664521"/>
    </source>
</evidence>
<feature type="compositionally biased region" description="Polar residues" evidence="5">
    <location>
        <begin position="473"/>
        <end position="490"/>
    </location>
</feature>
<feature type="transmembrane region" description="Helical" evidence="6">
    <location>
        <begin position="174"/>
        <end position="194"/>
    </location>
</feature>
<feature type="compositionally biased region" description="Acidic residues" evidence="5">
    <location>
        <begin position="409"/>
        <end position="419"/>
    </location>
</feature>